<evidence type="ECO:0000256" key="1">
    <source>
        <dbReference type="ARBA" id="ARBA00004141"/>
    </source>
</evidence>
<sequence>MVGAVSAGALVTAAQARSQEGIKISLNEQKANMGGSIAEMLGNLAYMGMRQAEEKRLEDCAKKLRKTEFDHHKYMMSFSSAKELIEGVDFMVVVGIAIDLALRREISSGDILSLSTMLYMKAAQFLMECTRLLSKLELCHRNQRPIKAQLISTYCICTAQQPFVLTGTLRENLLLTQPSGLEGKLTIDDAMMRRALEKSCLGPDDYDWAHGLDTHIHEGGRNLSGGQRQRLALARIFLQQNAEFILLDESTSALDNSTDSSVIKELHAYAAERQRTVIMVAHRLSSLRQTDRVLVMDEGKVIQDGSYTDLSKNPGIFFVLLQHNR</sequence>
<dbReference type="InterPro" id="IPR039421">
    <property type="entry name" value="Type_1_exporter"/>
</dbReference>
<dbReference type="Pfam" id="PF00005">
    <property type="entry name" value="ABC_tran"/>
    <property type="match status" value="1"/>
</dbReference>
<dbReference type="PANTHER" id="PTHR24221">
    <property type="entry name" value="ATP-BINDING CASSETTE SUB-FAMILY B"/>
    <property type="match status" value="1"/>
</dbReference>
<dbReference type="AlphaFoldDB" id="A0ABD3N031"/>
<evidence type="ECO:0000259" key="5">
    <source>
        <dbReference type="PROSITE" id="PS50893"/>
    </source>
</evidence>
<dbReference type="PANTHER" id="PTHR24221:SF590">
    <property type="entry name" value="COMPONENT LINKED WITH THE ASSEMBLY OF CYTOCHROME' TRANSPORT TRANSMEMBRANE ATP-BINDING PROTEIN ABC TRANSPORTER CYDD-RELATED"/>
    <property type="match status" value="1"/>
</dbReference>
<organism evidence="6 7">
    <name type="scientific">Cyclotella atomus</name>
    <dbReference type="NCBI Taxonomy" id="382360"/>
    <lineage>
        <taxon>Eukaryota</taxon>
        <taxon>Sar</taxon>
        <taxon>Stramenopiles</taxon>
        <taxon>Ochrophyta</taxon>
        <taxon>Bacillariophyta</taxon>
        <taxon>Coscinodiscophyceae</taxon>
        <taxon>Thalassiosirophycidae</taxon>
        <taxon>Stephanodiscales</taxon>
        <taxon>Stephanodiscaceae</taxon>
        <taxon>Cyclotella</taxon>
    </lineage>
</organism>
<evidence type="ECO:0000313" key="6">
    <source>
        <dbReference type="EMBL" id="KAL3769503.1"/>
    </source>
</evidence>
<dbReference type="PROSITE" id="PS50893">
    <property type="entry name" value="ABC_TRANSPORTER_2"/>
    <property type="match status" value="1"/>
</dbReference>
<gene>
    <name evidence="6" type="ORF">ACHAWO_006201</name>
</gene>
<dbReference type="PROSITE" id="PS00211">
    <property type="entry name" value="ABC_TRANSPORTER_1"/>
    <property type="match status" value="1"/>
</dbReference>
<comment type="subcellular location">
    <subcellularLocation>
        <location evidence="1">Membrane</location>
        <topology evidence="1">Multi-pass membrane protein</topology>
    </subcellularLocation>
</comment>
<dbReference type="InterPro" id="IPR003439">
    <property type="entry name" value="ABC_transporter-like_ATP-bd"/>
</dbReference>
<dbReference type="InterPro" id="IPR017871">
    <property type="entry name" value="ABC_transporter-like_CS"/>
</dbReference>
<dbReference type="Proteomes" id="UP001530400">
    <property type="component" value="Unassembled WGS sequence"/>
</dbReference>
<dbReference type="SUPFAM" id="SSF90123">
    <property type="entry name" value="ABC transporter transmembrane region"/>
    <property type="match status" value="1"/>
</dbReference>
<keyword evidence="7" id="KW-1185">Reference proteome</keyword>
<dbReference type="EMBL" id="JALLPJ020001331">
    <property type="protein sequence ID" value="KAL3769503.1"/>
    <property type="molecule type" value="Genomic_DNA"/>
</dbReference>
<keyword evidence="2" id="KW-0812">Transmembrane</keyword>
<keyword evidence="3" id="KW-1133">Transmembrane helix</keyword>
<proteinExistence type="predicted"/>
<comment type="caution">
    <text evidence="6">The sequence shown here is derived from an EMBL/GenBank/DDBJ whole genome shotgun (WGS) entry which is preliminary data.</text>
</comment>
<keyword evidence="4" id="KW-0472">Membrane</keyword>
<evidence type="ECO:0000256" key="3">
    <source>
        <dbReference type="ARBA" id="ARBA00022989"/>
    </source>
</evidence>
<feature type="domain" description="ABC transporter" evidence="5">
    <location>
        <begin position="55"/>
        <end position="323"/>
    </location>
</feature>
<evidence type="ECO:0000313" key="7">
    <source>
        <dbReference type="Proteomes" id="UP001530400"/>
    </source>
</evidence>
<evidence type="ECO:0000256" key="2">
    <source>
        <dbReference type="ARBA" id="ARBA00022692"/>
    </source>
</evidence>
<dbReference type="GO" id="GO:0016020">
    <property type="term" value="C:membrane"/>
    <property type="evidence" value="ECO:0007669"/>
    <property type="project" value="UniProtKB-SubCell"/>
</dbReference>
<dbReference type="InterPro" id="IPR036640">
    <property type="entry name" value="ABC1_TM_sf"/>
</dbReference>
<evidence type="ECO:0000256" key="4">
    <source>
        <dbReference type="ARBA" id="ARBA00023136"/>
    </source>
</evidence>
<dbReference type="Gene3D" id="3.40.50.300">
    <property type="entry name" value="P-loop containing nucleotide triphosphate hydrolases"/>
    <property type="match status" value="1"/>
</dbReference>
<reference evidence="6 7" key="1">
    <citation type="submission" date="2024-10" db="EMBL/GenBank/DDBJ databases">
        <title>Updated reference genomes for cyclostephanoid diatoms.</title>
        <authorList>
            <person name="Roberts W.R."/>
            <person name="Alverson A.J."/>
        </authorList>
    </citation>
    <scope>NUCLEOTIDE SEQUENCE [LARGE SCALE GENOMIC DNA]</scope>
    <source>
        <strain evidence="6 7">AJA010-31</strain>
    </source>
</reference>
<dbReference type="Gene3D" id="1.20.1560.10">
    <property type="entry name" value="ABC transporter type 1, transmembrane domain"/>
    <property type="match status" value="1"/>
</dbReference>
<dbReference type="InterPro" id="IPR027417">
    <property type="entry name" value="P-loop_NTPase"/>
</dbReference>
<accession>A0ABD3N031</accession>
<name>A0ABD3N031_9STRA</name>
<dbReference type="SUPFAM" id="SSF52540">
    <property type="entry name" value="P-loop containing nucleoside triphosphate hydrolases"/>
    <property type="match status" value="1"/>
</dbReference>
<protein>
    <recommendedName>
        <fullName evidence="5">ABC transporter domain-containing protein</fullName>
    </recommendedName>
</protein>